<feature type="transmembrane region" description="Helical" evidence="2">
    <location>
        <begin position="353"/>
        <end position="371"/>
    </location>
</feature>
<reference evidence="3 4" key="1">
    <citation type="submission" date="2019-08" db="EMBL/GenBank/DDBJ databases">
        <title>Sphingorhabdus soil sp. nov., isolated from arctic soil.</title>
        <authorList>
            <person name="Liu Y."/>
        </authorList>
    </citation>
    <scope>NUCLEOTIDE SEQUENCE [LARGE SCALE GENOMIC DNA]</scope>
    <source>
        <strain evidence="3 4">D-2Q-5-6</strain>
    </source>
</reference>
<evidence type="ECO:0000256" key="2">
    <source>
        <dbReference type="SAM" id="Phobius"/>
    </source>
</evidence>
<protein>
    <recommendedName>
        <fullName evidence="5">Phage tail tape measure protein</fullName>
    </recommendedName>
</protein>
<feature type="region of interest" description="Disordered" evidence="1">
    <location>
        <begin position="551"/>
        <end position="583"/>
    </location>
</feature>
<dbReference type="OrthoDB" id="8019720at2"/>
<gene>
    <name evidence="3" type="ORF">FSZ31_04400</name>
</gene>
<evidence type="ECO:0000313" key="4">
    <source>
        <dbReference type="Proteomes" id="UP000321129"/>
    </source>
</evidence>
<keyword evidence="2" id="KW-1133">Transmembrane helix</keyword>
<keyword evidence="2" id="KW-0812">Transmembrane</keyword>
<evidence type="ECO:0000313" key="3">
    <source>
        <dbReference type="EMBL" id="TXC73968.1"/>
    </source>
</evidence>
<sequence length="1002" mass="106888">MAGSIATLNAALRWDLTDFDRGTAHVEGAFGKLRAFAGGVADAWVSAGQRMTLGISAPLAALGGFSIKAASDAQELQSAYDYTFGRMADSMNAWAVTTGDTLGRSTTEMKQFALAFGPLLQQAAPTEEAAASMSQSFAQLAQDASSFFNVSPDEAMERIRAGLTGEAEPLRRFGVFLSEAEVKAKGLELGLIKVGQELNEQGKIMSRAALIADGLSVAQGDVERTSDSFANRVRALRSNVQELTEEIGQKLLPIAERFVGWAQGAVQWLSQLPQPVKDLAFNFAVMAVAVGPAMLVLSTLAKLVLPLLLVRMGGVFLAISAVLNPLGTAFVLLSKFALSWEVIGAVLGRIAPLFLRFLGPVGLAITLISLFGDKIVKAFGDAWAQAQKALGPPLQALMGKVGRLFESVGRAFDLLAASKIGQLFGELIGLIGDVIYWLIRLGGLEVITAIQGIIDLLGILTDYVADSVDVISLLIEGKWETAWEKAKNAVARAVISISNKIKGLLPTLSYALGLIGALLGYEGEAGKPIIEKPQTQAEFLAEIKARTGGKGGRAFSGDGKDYALPGTPKKSRTARGRAHTGPTQAELAAQREEIRLSQALAVARERGEFEAERAIQRQVDLNGRIDQYKRAGLALDQARLAAQKDMAEIDQARAVANAKAIAQEERALDIQLAEMRGDYAHQRALEDEEFIEKKILFYQQQGKDLVDAQLLAQSALAHLEEARAEIVARRLADQERERQIELARLRGDDPNRIAAMEADLRRRDRVAELMRDGKLSESDAVAQATREGLDRERAYIQGTFRDTIKAGFRAAFDGNLGDFFKTWLKESMFNALNNVLNRLADGLASMLSRASSGSSGGGGILGTLFGVATSIFGAVSSSGAGMNTGGSNPSSLLAGMNNSRPGFASGGSFRIKGFPGIDRNTLSLNGNPVASVSSGEIMDVRRGQPANDGGGGVVEIRLMDEMLDARIESGSVRVVRAASPGIAEQGAMRAIDMQVRTHGRAG</sequence>
<organism evidence="3 4">
    <name type="scientific">Flavisphingopyxis soli</name>
    <dbReference type="NCBI Taxonomy" id="2601267"/>
    <lineage>
        <taxon>Bacteria</taxon>
        <taxon>Pseudomonadati</taxon>
        <taxon>Pseudomonadota</taxon>
        <taxon>Alphaproteobacteria</taxon>
        <taxon>Sphingomonadales</taxon>
        <taxon>Sphingopyxidaceae</taxon>
        <taxon>Flavisphingopyxis</taxon>
    </lineage>
</organism>
<keyword evidence="2" id="KW-0472">Membrane</keyword>
<comment type="caution">
    <text evidence="3">The sequence shown here is derived from an EMBL/GenBank/DDBJ whole genome shotgun (WGS) entry which is preliminary data.</text>
</comment>
<accession>A0A5C6USU7</accession>
<feature type="compositionally biased region" description="Basic residues" evidence="1">
    <location>
        <begin position="569"/>
        <end position="578"/>
    </location>
</feature>
<feature type="transmembrane region" description="Helical" evidence="2">
    <location>
        <begin position="279"/>
        <end position="301"/>
    </location>
</feature>
<keyword evidence="4" id="KW-1185">Reference proteome</keyword>
<evidence type="ECO:0008006" key="5">
    <source>
        <dbReference type="Google" id="ProtNLM"/>
    </source>
</evidence>
<proteinExistence type="predicted"/>
<feature type="transmembrane region" description="Helical" evidence="2">
    <location>
        <begin position="308"/>
        <end position="333"/>
    </location>
</feature>
<name>A0A5C6USU7_9SPHN</name>
<dbReference type="EMBL" id="VOPY01000001">
    <property type="protein sequence ID" value="TXC73968.1"/>
    <property type="molecule type" value="Genomic_DNA"/>
</dbReference>
<evidence type="ECO:0000256" key="1">
    <source>
        <dbReference type="SAM" id="MobiDB-lite"/>
    </source>
</evidence>
<dbReference type="RefSeq" id="WP_147121805.1">
    <property type="nucleotide sequence ID" value="NZ_VOPY01000001.1"/>
</dbReference>
<dbReference type="AlphaFoldDB" id="A0A5C6USU7"/>
<dbReference type="Proteomes" id="UP000321129">
    <property type="component" value="Unassembled WGS sequence"/>
</dbReference>